<keyword evidence="3" id="KW-1185">Reference proteome</keyword>
<proteinExistence type="predicted"/>
<keyword evidence="1" id="KW-0472">Membrane</keyword>
<name>L9WMI8_9EURY</name>
<feature type="transmembrane region" description="Helical" evidence="1">
    <location>
        <begin position="20"/>
        <end position="50"/>
    </location>
</feature>
<dbReference type="Proteomes" id="UP000011531">
    <property type="component" value="Unassembled WGS sequence"/>
</dbReference>
<keyword evidence="1" id="KW-0812">Transmembrane</keyword>
<reference evidence="2 3" key="1">
    <citation type="journal article" date="2014" name="PLoS Genet.">
        <title>Phylogenetically driven sequencing of extremely halophilic archaea reveals strategies for static and dynamic osmo-response.</title>
        <authorList>
            <person name="Becker E.A."/>
            <person name="Seitzer P.M."/>
            <person name="Tritt A."/>
            <person name="Larsen D."/>
            <person name="Krusor M."/>
            <person name="Yao A.I."/>
            <person name="Wu D."/>
            <person name="Madern D."/>
            <person name="Eisen J.A."/>
            <person name="Darling A.E."/>
            <person name="Facciotti M.T."/>
        </authorList>
    </citation>
    <scope>NUCLEOTIDE SEQUENCE [LARGE SCALE GENOMIC DNA]</scope>
    <source>
        <strain evidence="2 3">DSM 18795</strain>
    </source>
</reference>
<protein>
    <submittedName>
        <fullName evidence="2">Uncharacterized protein</fullName>
    </submittedName>
</protein>
<organism evidence="2 3">
    <name type="scientific">Natronococcus jeotgali DSM 18795</name>
    <dbReference type="NCBI Taxonomy" id="1227498"/>
    <lineage>
        <taxon>Archaea</taxon>
        <taxon>Methanobacteriati</taxon>
        <taxon>Methanobacteriota</taxon>
        <taxon>Stenosarchaea group</taxon>
        <taxon>Halobacteria</taxon>
        <taxon>Halobacteriales</taxon>
        <taxon>Natrialbaceae</taxon>
        <taxon>Natronococcus</taxon>
    </lineage>
</organism>
<evidence type="ECO:0000313" key="2">
    <source>
        <dbReference type="EMBL" id="ELY50602.1"/>
    </source>
</evidence>
<dbReference type="EMBL" id="AOIA01000167">
    <property type="protein sequence ID" value="ELY50602.1"/>
    <property type="molecule type" value="Genomic_DNA"/>
</dbReference>
<feature type="transmembrane region" description="Helical" evidence="1">
    <location>
        <begin position="134"/>
        <end position="152"/>
    </location>
</feature>
<accession>L9WMI8</accession>
<dbReference type="AlphaFoldDB" id="L9WMI8"/>
<sequence length="154" mass="17222">MIFTLTDRFRIDLRFLRRFFLFCGAIIGLFFGIALNRILAALIGFIILWLDILDDLKVLIKAEPFVVASCLSYMTPQITGVIDDSPRAVLNGACEYFDLDLLARVTLSIADLADPIEILLWTGGTHLRSPSFDSVYLLLSGIFVVLGHLLIVSR</sequence>
<evidence type="ECO:0000313" key="3">
    <source>
        <dbReference type="Proteomes" id="UP000011531"/>
    </source>
</evidence>
<comment type="caution">
    <text evidence="2">The sequence shown here is derived from an EMBL/GenBank/DDBJ whole genome shotgun (WGS) entry which is preliminary data.</text>
</comment>
<gene>
    <name evidence="2" type="ORF">C492_22542</name>
</gene>
<evidence type="ECO:0000256" key="1">
    <source>
        <dbReference type="SAM" id="Phobius"/>
    </source>
</evidence>
<keyword evidence="1" id="KW-1133">Transmembrane helix</keyword>